<feature type="compositionally biased region" description="Basic and acidic residues" evidence="7">
    <location>
        <begin position="135"/>
        <end position="144"/>
    </location>
</feature>
<keyword evidence="2" id="KW-0808">Transferase</keyword>
<dbReference type="GO" id="GO:0033316">
    <property type="term" value="P:meiotic spindle assembly checkpoint signaling"/>
    <property type="evidence" value="ECO:0007669"/>
    <property type="project" value="TreeGrafter"/>
</dbReference>
<evidence type="ECO:0000313" key="9">
    <source>
        <dbReference type="EMBL" id="ODV68015.1"/>
    </source>
</evidence>
<reference evidence="10" key="1">
    <citation type="submission" date="2016-05" db="EMBL/GenBank/DDBJ databases">
        <title>Comparative genomics of biotechnologically important yeasts.</title>
        <authorList>
            <consortium name="DOE Joint Genome Institute"/>
            <person name="Riley R."/>
            <person name="Haridas S."/>
            <person name="Wolfe K.H."/>
            <person name="Lopes M.R."/>
            <person name="Hittinger C.T."/>
            <person name="Goker M."/>
            <person name="Salamov A."/>
            <person name="Wisecaver J."/>
            <person name="Long T.M."/>
            <person name="Aerts A.L."/>
            <person name="Barry K."/>
            <person name="Choi C."/>
            <person name="Clum A."/>
            <person name="Coughlan A.Y."/>
            <person name="Deshpande S."/>
            <person name="Douglass A.P."/>
            <person name="Hanson S.J."/>
            <person name="Klenk H.-P."/>
            <person name="Labutti K."/>
            <person name="Lapidus A."/>
            <person name="Lindquist E."/>
            <person name="Lipzen A."/>
            <person name="Meier-Kolthoff J.P."/>
            <person name="Ohm R.A."/>
            <person name="Otillar R.P."/>
            <person name="Pangilinan J."/>
            <person name="Peng Y."/>
            <person name="Rokas A."/>
            <person name="Rosa C.A."/>
            <person name="Scheuner C."/>
            <person name="Sibirny A.A."/>
            <person name="Slot J.C."/>
            <person name="Stielow J.B."/>
            <person name="Sun H."/>
            <person name="Kurtzman C.P."/>
            <person name="Blackwell M."/>
            <person name="Grigoriev I.V."/>
            <person name="Jeffries T.W."/>
        </authorList>
    </citation>
    <scope>NUCLEOTIDE SEQUENCE [LARGE SCALE GENOMIC DNA]</scope>
    <source>
        <strain evidence="10">NRRL Y-1933</strain>
    </source>
</reference>
<dbReference type="FunFam" id="3.30.200.20:FF:000131">
    <property type="entry name" value="Dual specificity protein kinase TTK"/>
    <property type="match status" value="1"/>
</dbReference>
<dbReference type="STRING" id="984485.A0A1E4RLM0"/>
<dbReference type="GO" id="GO:0005634">
    <property type="term" value="C:nucleus"/>
    <property type="evidence" value="ECO:0007669"/>
    <property type="project" value="TreeGrafter"/>
</dbReference>
<feature type="compositionally biased region" description="Low complexity" evidence="7">
    <location>
        <begin position="158"/>
        <end position="189"/>
    </location>
</feature>
<keyword evidence="3 6" id="KW-0547">Nucleotide-binding</keyword>
<dbReference type="SMART" id="SM00220">
    <property type="entry name" value="S_TKc"/>
    <property type="match status" value="1"/>
</dbReference>
<dbReference type="Proteomes" id="UP000095085">
    <property type="component" value="Unassembled WGS sequence"/>
</dbReference>
<dbReference type="InterPro" id="IPR027084">
    <property type="entry name" value="Mps1_cat"/>
</dbReference>
<dbReference type="InterPro" id="IPR008271">
    <property type="entry name" value="Ser/Thr_kinase_AS"/>
</dbReference>
<evidence type="ECO:0000256" key="6">
    <source>
        <dbReference type="PROSITE-ProRule" id="PRU10141"/>
    </source>
</evidence>
<accession>A0A1E4RLM0</accession>
<dbReference type="PANTHER" id="PTHR22974:SF21">
    <property type="entry name" value="DUAL SPECIFICITY PROTEIN KINASE TTK"/>
    <property type="match status" value="1"/>
</dbReference>
<dbReference type="GO" id="GO:0098813">
    <property type="term" value="P:nuclear chromosome segregation"/>
    <property type="evidence" value="ECO:0007669"/>
    <property type="project" value="UniProtKB-ARBA"/>
</dbReference>
<feature type="region of interest" description="Disordered" evidence="7">
    <location>
        <begin position="1"/>
        <end position="20"/>
    </location>
</feature>
<dbReference type="GO" id="GO:0030447">
    <property type="term" value="P:filamentous growth"/>
    <property type="evidence" value="ECO:0007669"/>
    <property type="project" value="UniProtKB-ARBA"/>
</dbReference>
<dbReference type="InterPro" id="IPR000719">
    <property type="entry name" value="Prot_kinase_dom"/>
</dbReference>
<dbReference type="EMBL" id="KV454540">
    <property type="protein sequence ID" value="ODV68015.1"/>
    <property type="molecule type" value="Genomic_DNA"/>
</dbReference>
<dbReference type="InterPro" id="IPR011009">
    <property type="entry name" value="Kinase-like_dom_sf"/>
</dbReference>
<evidence type="ECO:0000256" key="3">
    <source>
        <dbReference type="ARBA" id="ARBA00022741"/>
    </source>
</evidence>
<dbReference type="PROSITE" id="PS50011">
    <property type="entry name" value="PROTEIN_KINASE_DOM"/>
    <property type="match status" value="1"/>
</dbReference>
<dbReference type="GO" id="GO:0007094">
    <property type="term" value="P:mitotic spindle assembly checkpoint signaling"/>
    <property type="evidence" value="ECO:0007669"/>
    <property type="project" value="TreeGrafter"/>
</dbReference>
<evidence type="ECO:0000256" key="7">
    <source>
        <dbReference type="SAM" id="MobiDB-lite"/>
    </source>
</evidence>
<feature type="compositionally biased region" description="Polar residues" evidence="7">
    <location>
        <begin position="52"/>
        <end position="66"/>
    </location>
</feature>
<proteinExistence type="predicted"/>
<feature type="compositionally biased region" description="Polar residues" evidence="7">
    <location>
        <begin position="145"/>
        <end position="157"/>
    </location>
</feature>
<dbReference type="InterPro" id="IPR017441">
    <property type="entry name" value="Protein_kinase_ATP_BS"/>
</dbReference>
<feature type="compositionally biased region" description="Polar residues" evidence="7">
    <location>
        <begin position="480"/>
        <end position="517"/>
    </location>
</feature>
<sequence length="873" mass="98257">MHINNLTPPKGLRDGPGNTVNDYHKKHHLMDDDDTFMPPALSAYSVALLSDKSSPNSQHISKQQKLSNDHKFNRTPSQITGIYEIDFPENNHSKNNLKNKLSVHFKDSHSSSPITSSHFLSNHNSNNNSNHSLHHQSDKSRHSSIDNVSHNSINDIQLNSNHNNNTSLHNSFNMSNNNFTNNHTHNTTTEDNDDLLDASLENSIKFLQPMTSTTTPATSRSSTAPRPTSSGSSSQYGSLKRSRLARRLRSLGPPKRASQISETPKSNSSSDQPHKPVLNENAESIENDKKLSTPPLVSSRFSPNLKSSLVSKSNGHPAQSFLRALEKLQSESPSQDLFSEQKELEIRSRVEEQKKLNELEHQLSKSKTIQSIDLEFENLNRNVPGSQGNELFQSKNSDFPVYSDYKRNNKFDNKVFENKENLVHKLKHQFSTDSLISNQNHVRVPLNNVPINTFNVFNENDTFRKPKTPRPSNEHVNELNPPTSQQHIEAQPPRQESQQLPLTASSHSTNFGPSSAVHNPPDEIKKRKSIIINGNLYEKLELLGRGGSSKVYKVKALFNNKLYAIKKVTFDQFEESCIKGFKGEIDLLLKLKNADRVVKLVDHAIGESSVYLVMECGDIDLAHVFQNKLGSNQLLDINFIRFHSIEMLKCVQAVHEAEIVHSDLKPANFLFVKGILKIIDFGIANAVPDHTANIYRESQIGTPNYMAPEALTEVNQSLTIPEASASEQLRTWKVGKPSDVWSCGCIIYQMIYGRPPYAGYSAQQRITAIMNPQIKIQYPSKGLGGIKVPVSAIELIQKCLERNPNDRWTIEECLTSDFLNPKVVSETFVRDLVHLAVNFGYKNHQSGTKQITDEVYDKLVDTVLKQIEDLHYA</sequence>
<dbReference type="GeneID" id="30998073"/>
<dbReference type="GO" id="GO:0034501">
    <property type="term" value="P:protein localization to kinetochore"/>
    <property type="evidence" value="ECO:0007669"/>
    <property type="project" value="TreeGrafter"/>
</dbReference>
<feature type="compositionally biased region" description="Basic residues" evidence="7">
    <location>
        <begin position="240"/>
        <end position="249"/>
    </location>
</feature>
<feature type="compositionally biased region" description="Low complexity" evidence="7">
    <location>
        <begin position="211"/>
        <end position="234"/>
    </location>
</feature>
<dbReference type="CDD" id="cd14131">
    <property type="entry name" value="PKc_Mps1"/>
    <property type="match status" value="1"/>
</dbReference>
<feature type="domain" description="Protein kinase" evidence="8">
    <location>
        <begin position="537"/>
        <end position="819"/>
    </location>
</feature>
<feature type="region of interest" description="Disordered" evidence="7">
    <location>
        <begin position="52"/>
        <end position="74"/>
    </location>
</feature>
<gene>
    <name evidence="9" type="ORF">HYPBUDRAFT_5834</name>
</gene>
<dbReference type="PROSITE" id="PS00108">
    <property type="entry name" value="PROTEIN_KINASE_ST"/>
    <property type="match status" value="1"/>
</dbReference>
<keyword evidence="5 6" id="KW-0067">ATP-binding</keyword>
<dbReference type="PANTHER" id="PTHR22974">
    <property type="entry name" value="MIXED LINEAGE PROTEIN KINASE"/>
    <property type="match status" value="1"/>
</dbReference>
<dbReference type="Gene3D" id="1.10.510.10">
    <property type="entry name" value="Transferase(Phosphotransferase) domain 1"/>
    <property type="match status" value="1"/>
</dbReference>
<protein>
    <submittedName>
        <fullName evidence="9">Kinase-like protein</fullName>
    </submittedName>
</protein>
<feature type="binding site" evidence="6">
    <location>
        <position position="567"/>
    </location>
    <ligand>
        <name>ATP</name>
        <dbReference type="ChEBI" id="CHEBI:30616"/>
    </ligand>
</feature>
<evidence type="ECO:0000256" key="4">
    <source>
        <dbReference type="ARBA" id="ARBA00022777"/>
    </source>
</evidence>
<evidence type="ECO:0000256" key="5">
    <source>
        <dbReference type="ARBA" id="ARBA00022840"/>
    </source>
</evidence>
<dbReference type="RefSeq" id="XP_020077082.1">
    <property type="nucleotide sequence ID" value="XM_020223524.1"/>
</dbReference>
<dbReference type="OrthoDB" id="20524at2759"/>
<dbReference type="GO" id="GO:0005524">
    <property type="term" value="F:ATP binding"/>
    <property type="evidence" value="ECO:0007669"/>
    <property type="project" value="UniProtKB-UniRule"/>
</dbReference>
<name>A0A1E4RLM0_9ASCO</name>
<keyword evidence="10" id="KW-1185">Reference proteome</keyword>
<feature type="compositionally biased region" description="Low complexity" evidence="7">
    <location>
        <begin position="110"/>
        <end position="131"/>
    </location>
</feature>
<evidence type="ECO:0000256" key="1">
    <source>
        <dbReference type="ARBA" id="ARBA00022527"/>
    </source>
</evidence>
<evidence type="ECO:0000256" key="2">
    <source>
        <dbReference type="ARBA" id="ARBA00022679"/>
    </source>
</evidence>
<evidence type="ECO:0000313" key="10">
    <source>
        <dbReference type="Proteomes" id="UP000095085"/>
    </source>
</evidence>
<keyword evidence="4 9" id="KW-0418">Kinase</keyword>
<feature type="region of interest" description="Disordered" evidence="7">
    <location>
        <begin position="209"/>
        <end position="277"/>
    </location>
</feature>
<organism evidence="9 10">
    <name type="scientific">Hyphopichia burtonii NRRL Y-1933</name>
    <dbReference type="NCBI Taxonomy" id="984485"/>
    <lineage>
        <taxon>Eukaryota</taxon>
        <taxon>Fungi</taxon>
        <taxon>Dikarya</taxon>
        <taxon>Ascomycota</taxon>
        <taxon>Saccharomycotina</taxon>
        <taxon>Pichiomycetes</taxon>
        <taxon>Debaryomycetaceae</taxon>
        <taxon>Hyphopichia</taxon>
    </lineage>
</organism>
<dbReference type="GO" id="GO:0004712">
    <property type="term" value="F:protein serine/threonine/tyrosine kinase activity"/>
    <property type="evidence" value="ECO:0007669"/>
    <property type="project" value="TreeGrafter"/>
</dbReference>
<feature type="compositionally biased region" description="Polar residues" evidence="7">
    <location>
        <begin position="258"/>
        <end position="271"/>
    </location>
</feature>
<dbReference type="FunFam" id="1.10.510.10:FF:000377">
    <property type="entry name" value="Checkpoint protein kinase"/>
    <property type="match status" value="1"/>
</dbReference>
<dbReference type="GO" id="GO:0000776">
    <property type="term" value="C:kinetochore"/>
    <property type="evidence" value="ECO:0007669"/>
    <property type="project" value="TreeGrafter"/>
</dbReference>
<dbReference type="GO" id="GO:0004674">
    <property type="term" value="F:protein serine/threonine kinase activity"/>
    <property type="evidence" value="ECO:0007669"/>
    <property type="project" value="UniProtKB-KW"/>
</dbReference>
<dbReference type="AlphaFoldDB" id="A0A1E4RLM0"/>
<dbReference type="Gene3D" id="3.30.200.20">
    <property type="entry name" value="Phosphorylase Kinase, domain 1"/>
    <property type="match status" value="1"/>
</dbReference>
<dbReference type="Pfam" id="PF00069">
    <property type="entry name" value="Pkinase"/>
    <property type="match status" value="1"/>
</dbReference>
<dbReference type="PROSITE" id="PS00107">
    <property type="entry name" value="PROTEIN_KINASE_ATP"/>
    <property type="match status" value="1"/>
</dbReference>
<keyword evidence="1" id="KW-0723">Serine/threonine-protein kinase</keyword>
<evidence type="ECO:0000259" key="8">
    <source>
        <dbReference type="PROSITE" id="PS50011"/>
    </source>
</evidence>
<feature type="region of interest" description="Disordered" evidence="7">
    <location>
        <begin position="460"/>
        <end position="522"/>
    </location>
</feature>
<feature type="region of interest" description="Disordered" evidence="7">
    <location>
        <begin position="106"/>
        <end position="193"/>
    </location>
</feature>
<dbReference type="SUPFAM" id="SSF56112">
    <property type="entry name" value="Protein kinase-like (PK-like)"/>
    <property type="match status" value="1"/>
</dbReference>